<dbReference type="PROSITE" id="PS50109">
    <property type="entry name" value="HIS_KIN"/>
    <property type="match status" value="1"/>
</dbReference>
<accession>F3YZV6</accession>
<keyword evidence="7 12" id="KW-0418">Kinase</keyword>
<dbReference type="HOGENOM" id="CLU_441362_0_0_7"/>
<dbReference type="SMART" id="SM00387">
    <property type="entry name" value="HATPase_c"/>
    <property type="match status" value="1"/>
</dbReference>
<keyword evidence="8" id="KW-0067">ATP-binding</keyword>
<dbReference type="GO" id="GO:0007165">
    <property type="term" value="P:signal transduction"/>
    <property type="evidence" value="ECO:0007669"/>
    <property type="project" value="InterPro"/>
</dbReference>
<dbReference type="EC" id="2.7.13.3" evidence="3"/>
<evidence type="ECO:0000256" key="9">
    <source>
        <dbReference type="SAM" id="Coils"/>
    </source>
</evidence>
<dbReference type="PROSITE" id="PS50885">
    <property type="entry name" value="HAMP"/>
    <property type="match status" value="1"/>
</dbReference>
<dbReference type="CDD" id="cd06225">
    <property type="entry name" value="HAMP"/>
    <property type="match status" value="1"/>
</dbReference>
<dbReference type="Gene3D" id="6.10.340.10">
    <property type="match status" value="1"/>
</dbReference>
<protein>
    <recommendedName>
        <fullName evidence="3">histidine kinase</fullName>
        <ecNumber evidence="3">2.7.13.3</ecNumber>
    </recommendedName>
</protein>
<reference evidence="12 13" key="1">
    <citation type="journal article" date="2011" name="J. Bacteriol.">
        <title>Genome sequence of the mercury-methylating and pleomorphic Desulfovibrio africanus Strain Walvis Bay.</title>
        <authorList>
            <person name="Brown S.D."/>
            <person name="Wall J.D."/>
            <person name="Kucken A.M."/>
            <person name="Gilmour C.C."/>
            <person name="Podar M."/>
            <person name="Brandt C.C."/>
            <person name="Teshima H."/>
            <person name="Detter J.C."/>
            <person name="Han C.S."/>
            <person name="Land M.L."/>
            <person name="Lucas S."/>
            <person name="Han J."/>
            <person name="Pennacchio L."/>
            <person name="Nolan M."/>
            <person name="Pitluck S."/>
            <person name="Woyke T."/>
            <person name="Goodwin L."/>
            <person name="Palumbo A.V."/>
            <person name="Elias D.A."/>
        </authorList>
    </citation>
    <scope>NUCLEOTIDE SEQUENCE [LARGE SCALE GENOMIC DNA]</scope>
    <source>
        <strain evidence="12 13">Walvis Bay</strain>
    </source>
</reference>
<dbReference type="Pfam" id="PF05228">
    <property type="entry name" value="CHASE4"/>
    <property type="match status" value="1"/>
</dbReference>
<proteinExistence type="predicted"/>
<dbReference type="eggNOG" id="COG4191">
    <property type="taxonomic scope" value="Bacteria"/>
</dbReference>
<dbReference type="Pfam" id="PF02518">
    <property type="entry name" value="HATPase_c"/>
    <property type="match status" value="1"/>
</dbReference>
<dbReference type="InterPro" id="IPR007892">
    <property type="entry name" value="CHASE4"/>
</dbReference>
<dbReference type="SUPFAM" id="SSF55874">
    <property type="entry name" value="ATPase domain of HSP90 chaperone/DNA topoisomerase II/histidine kinase"/>
    <property type="match status" value="1"/>
</dbReference>
<evidence type="ECO:0000256" key="8">
    <source>
        <dbReference type="ARBA" id="ARBA00022840"/>
    </source>
</evidence>
<dbReference type="SMART" id="SM00304">
    <property type="entry name" value="HAMP"/>
    <property type="match status" value="1"/>
</dbReference>
<dbReference type="AlphaFoldDB" id="F3YZV6"/>
<dbReference type="Pfam" id="PF00672">
    <property type="entry name" value="HAMP"/>
    <property type="match status" value="1"/>
</dbReference>
<keyword evidence="13" id="KW-1185">Reference proteome</keyword>
<dbReference type="GO" id="GO:0016020">
    <property type="term" value="C:membrane"/>
    <property type="evidence" value="ECO:0007669"/>
    <property type="project" value="UniProtKB-SubCell"/>
</dbReference>
<name>F3YZV6_DESAF</name>
<keyword evidence="5" id="KW-0808">Transferase</keyword>
<comment type="catalytic activity">
    <reaction evidence="1">
        <text>ATP + protein L-histidine = ADP + protein N-phospho-L-histidine.</text>
        <dbReference type="EC" id="2.7.13.3"/>
    </reaction>
</comment>
<sequence>MSLRIKAVMILILLTAAYAVITLSVQRLCVSPEFEKLEQEHARKDLLRCVYALEDELAHLASAAADWGIWDDTYAFVSAPDARFIESNLTQTAFAELRVHMIHIYDAKAEFVTGGAWDWRSGQAMDPGDAFHLQMKKMLAARKGEQPLTGICSTDQAPLLLAVSPILNSHKQGPSRGWLAMGLYLDQKYLEALRRKVQAGFHLDRLDAPPLLQASLRSPSSRAEPDLLVENTSSALKRVSMLKPDLFGRSTFVLWAEVPRTITDVSEAALRMSLTGGLLAGIVVLLCLWIFLDQTVLRPLGDIRRHMTGMRQDGDLSRRLPTRRKDEVGLLSREYNAMLDRLGDSRHEALRQTYRLGMAEMASEVLHNVRNTFSPLKAGLFMLRERLAREGALAALPPESARPDHVRLGLGLRNAENKTAELYEQAQALEKDLDSLQRFNLGARSTESLALRVILADSFLFVPDPLRQMLELKADESLAAMPTVMANRVTLLEVFSNVLNNSAQAYGQAGQQSGIVEARAKLEMHGNHGMVHLILSDRGPGLPEPELARIFQRGYTSNKEKRLGLGLHWCSNAINEMGGRIWAESPGLGQGFAIHIHLRAG</sequence>
<keyword evidence="9" id="KW-0175">Coiled coil</keyword>
<comment type="subcellular location">
    <subcellularLocation>
        <location evidence="2">Membrane</location>
    </subcellularLocation>
</comment>
<gene>
    <name evidence="12" type="ORF">Desaf_2592</name>
</gene>
<dbReference type="PANTHER" id="PTHR44936:SF10">
    <property type="entry name" value="SENSOR PROTEIN RSTB"/>
    <property type="match status" value="1"/>
</dbReference>
<dbReference type="InterPro" id="IPR004358">
    <property type="entry name" value="Sig_transdc_His_kin-like_C"/>
</dbReference>
<dbReference type="InterPro" id="IPR050980">
    <property type="entry name" value="2C_sensor_his_kinase"/>
</dbReference>
<dbReference type="Proteomes" id="UP000007844">
    <property type="component" value="Chromosome"/>
</dbReference>
<dbReference type="InterPro" id="IPR005467">
    <property type="entry name" value="His_kinase_dom"/>
</dbReference>
<dbReference type="eggNOG" id="COG3322">
    <property type="taxonomic scope" value="Bacteria"/>
</dbReference>
<evidence type="ECO:0000313" key="13">
    <source>
        <dbReference type="Proteomes" id="UP000007844"/>
    </source>
</evidence>
<feature type="domain" description="HAMP" evidence="11">
    <location>
        <begin position="294"/>
        <end position="347"/>
    </location>
</feature>
<evidence type="ECO:0000256" key="1">
    <source>
        <dbReference type="ARBA" id="ARBA00000085"/>
    </source>
</evidence>
<dbReference type="InterPro" id="IPR036890">
    <property type="entry name" value="HATPase_C_sf"/>
</dbReference>
<dbReference type="PANTHER" id="PTHR44936">
    <property type="entry name" value="SENSOR PROTEIN CREC"/>
    <property type="match status" value="1"/>
</dbReference>
<dbReference type="GO" id="GO:0005524">
    <property type="term" value="F:ATP binding"/>
    <property type="evidence" value="ECO:0007669"/>
    <property type="project" value="UniProtKB-KW"/>
</dbReference>
<dbReference type="RefSeq" id="WP_014260605.1">
    <property type="nucleotide sequence ID" value="NC_016629.1"/>
</dbReference>
<organism evidence="12 13">
    <name type="scientific">Desulfocurvibacter africanus subsp. africanus str. Walvis Bay</name>
    <dbReference type="NCBI Taxonomy" id="690850"/>
    <lineage>
        <taxon>Bacteria</taxon>
        <taxon>Pseudomonadati</taxon>
        <taxon>Thermodesulfobacteriota</taxon>
        <taxon>Desulfovibrionia</taxon>
        <taxon>Desulfovibrionales</taxon>
        <taxon>Desulfovibrionaceae</taxon>
        <taxon>Desulfocurvibacter</taxon>
    </lineage>
</organism>
<evidence type="ECO:0000256" key="5">
    <source>
        <dbReference type="ARBA" id="ARBA00022679"/>
    </source>
</evidence>
<dbReference type="STRING" id="690850.Desaf_2592"/>
<evidence type="ECO:0000256" key="2">
    <source>
        <dbReference type="ARBA" id="ARBA00004370"/>
    </source>
</evidence>
<dbReference type="InterPro" id="IPR003660">
    <property type="entry name" value="HAMP_dom"/>
</dbReference>
<evidence type="ECO:0000256" key="4">
    <source>
        <dbReference type="ARBA" id="ARBA00022553"/>
    </source>
</evidence>
<dbReference type="InterPro" id="IPR003594">
    <property type="entry name" value="HATPase_dom"/>
</dbReference>
<dbReference type="KEGG" id="daf:Desaf_2592"/>
<dbReference type="PRINTS" id="PR00344">
    <property type="entry name" value="BCTRLSENSOR"/>
</dbReference>
<evidence type="ECO:0000259" key="10">
    <source>
        <dbReference type="PROSITE" id="PS50109"/>
    </source>
</evidence>
<evidence type="ECO:0000256" key="3">
    <source>
        <dbReference type="ARBA" id="ARBA00012438"/>
    </source>
</evidence>
<dbReference type="GO" id="GO:0004673">
    <property type="term" value="F:protein histidine kinase activity"/>
    <property type="evidence" value="ECO:0007669"/>
    <property type="project" value="UniProtKB-EC"/>
</dbReference>
<feature type="domain" description="Histidine kinase" evidence="10">
    <location>
        <begin position="364"/>
        <end position="601"/>
    </location>
</feature>
<evidence type="ECO:0000259" key="11">
    <source>
        <dbReference type="PROSITE" id="PS50885"/>
    </source>
</evidence>
<evidence type="ECO:0000313" key="12">
    <source>
        <dbReference type="EMBL" id="EGJ50911.1"/>
    </source>
</evidence>
<dbReference type="Gene3D" id="3.30.565.10">
    <property type="entry name" value="Histidine kinase-like ATPase, C-terminal domain"/>
    <property type="match status" value="1"/>
</dbReference>
<keyword evidence="6" id="KW-0547">Nucleotide-binding</keyword>
<keyword evidence="4" id="KW-0597">Phosphoprotein</keyword>
<evidence type="ECO:0000256" key="7">
    <source>
        <dbReference type="ARBA" id="ARBA00022777"/>
    </source>
</evidence>
<evidence type="ECO:0000256" key="6">
    <source>
        <dbReference type="ARBA" id="ARBA00022741"/>
    </source>
</evidence>
<feature type="coiled-coil region" evidence="9">
    <location>
        <begin position="412"/>
        <end position="439"/>
    </location>
</feature>
<dbReference type="EMBL" id="CP003221">
    <property type="protein sequence ID" value="EGJ50911.1"/>
    <property type="molecule type" value="Genomic_DNA"/>
</dbReference>
<dbReference type="SUPFAM" id="SSF158472">
    <property type="entry name" value="HAMP domain-like"/>
    <property type="match status" value="1"/>
</dbReference>